<feature type="chain" id="PRO_5042236072" evidence="1">
    <location>
        <begin position="20"/>
        <end position="609"/>
    </location>
</feature>
<accession>A0AAC8TE28</accession>
<evidence type="ECO:0000313" key="3">
    <source>
        <dbReference type="Proteomes" id="UP000035579"/>
    </source>
</evidence>
<feature type="signal peptide" evidence="1">
    <location>
        <begin position="1"/>
        <end position="19"/>
    </location>
</feature>
<reference evidence="2 3" key="1">
    <citation type="submission" date="2015-05" db="EMBL/GenBank/DDBJ databases">
        <title>Genome assembly of Archangium gephyra DSM 2261.</title>
        <authorList>
            <person name="Sharma G."/>
            <person name="Subramanian S."/>
        </authorList>
    </citation>
    <scope>NUCLEOTIDE SEQUENCE [LARGE SCALE GENOMIC DNA]</scope>
    <source>
        <strain evidence="2 3">DSM 2261</strain>
    </source>
</reference>
<dbReference type="KEGG" id="age:AA314_04178"/>
<evidence type="ECO:0000256" key="1">
    <source>
        <dbReference type="SAM" id="SignalP"/>
    </source>
</evidence>
<keyword evidence="1" id="KW-0732">Signal</keyword>
<dbReference type="AlphaFoldDB" id="A0AAC8TE28"/>
<evidence type="ECO:0000313" key="2">
    <source>
        <dbReference type="EMBL" id="AKJ02552.1"/>
    </source>
</evidence>
<name>A0AAC8TE28_9BACT</name>
<gene>
    <name evidence="2" type="ORF">AA314_04178</name>
</gene>
<dbReference type="EMBL" id="CP011509">
    <property type="protein sequence ID" value="AKJ02552.1"/>
    <property type="molecule type" value="Genomic_DNA"/>
</dbReference>
<protein>
    <submittedName>
        <fullName evidence="2">Uncharacterized protein</fullName>
    </submittedName>
</protein>
<proteinExistence type="predicted"/>
<sequence>MMRGLLVSSALLLSLPAAAWESVCYEQKDPTKEVSEYPRGSGTYCAPAAGPNTARQRWVGELDEHRQLWELTREKAGLPAGTSATARLRVFTSSQPLNVDGQVLTSLLPVPFAETARVQVRAFTPGELAQLPDFSYALWDWATGHETCPLPGIGADATLCHDFASHMGPVNSNHFLPQAGRFYAHYHGLALARARECKAMKDLLGAAGGRYGDYLRACETESLALEAVGHHYLQDAWSMGHMWQRWGSPELSDFPSGGDDPRDKAVLIALASGLLHGARGVLQRLPEWTSYDVNDALCAPHPSVEFVSPSGARYPAIGDDYLHLLPPVGTGSTYAPQSERLLSCAVSGMREVYAAAGENHGALGPPADGLRTLEPTGPECFGQRATNRSMLEAAAVQFRVVGQQVTLGLDSRVVGWIIPTVAHETGEVPVPARLKNQFRLEMQRIVSLTRLLAKERPEGTELADGRFGSFLGARPNGQYASGGVLASYIDPALPWPSTPDTLPAAGERAMALARVFHRGHSADWCRTSTSDGLELLRARASDVSLDAPTRAAACEVCSEFALRHLRVGTPSLYDTSAEPLCHYLSGGPYLYQPGPGAPESLARTWCGCP</sequence>
<organism evidence="2 3">
    <name type="scientific">Archangium gephyra</name>
    <dbReference type="NCBI Taxonomy" id="48"/>
    <lineage>
        <taxon>Bacteria</taxon>
        <taxon>Pseudomonadati</taxon>
        <taxon>Myxococcota</taxon>
        <taxon>Myxococcia</taxon>
        <taxon>Myxococcales</taxon>
        <taxon>Cystobacterineae</taxon>
        <taxon>Archangiaceae</taxon>
        <taxon>Archangium</taxon>
    </lineage>
</organism>
<dbReference type="Proteomes" id="UP000035579">
    <property type="component" value="Chromosome"/>
</dbReference>